<evidence type="ECO:0000313" key="3">
    <source>
        <dbReference type="Proteomes" id="UP001246372"/>
    </source>
</evidence>
<dbReference type="EMBL" id="JAVXZY010000007">
    <property type="protein sequence ID" value="MDT9001005.1"/>
    <property type="molecule type" value="Genomic_DNA"/>
</dbReference>
<feature type="transmembrane region" description="Helical" evidence="1">
    <location>
        <begin position="292"/>
        <end position="312"/>
    </location>
</feature>
<dbReference type="Proteomes" id="UP001246372">
    <property type="component" value="Unassembled WGS sequence"/>
</dbReference>
<sequence length="650" mass="72405">MLNLVSFQRHSASRQDVNVGEIRGQGMLLCFAIALCLAAHPHLGLRHDGVLYLGQLLSHVHPMALGTDFFFAHGSQDQYSLFSALLVRAVNTFGLPALGFSISLFSQVALLLGAGRLITRYLSVLPLWLPLSALALGSRFYGGHWVLSFGEDFVTARSVAEPLALWSLVFVLERRYLLAGLMLAGALLLHPLQALPATVVVGGCVMQQHRRLRWLPLLALVPLALAWSGLKPFSRLFDSYDELWWGLVYERNGLVLPHLWNPVEWCQVALDLWLVGAMAKRLPKPMAELCRGVFASALLLLLISTIAVGLFHNVLLTQLQLWRVLWLLRLVAMILAPGAIWHFWRSGGPHNKLFAIAWLAAMLATGASWQAAWAPVLWAALCLALARTRRPLSTPVWAFAWLFSGGLLLLVTADSAFRELLQIAPETVGGERLWLEARAVVAQPLVGTAVMFAVYYLNLGASGSKRWIGWALSLSLLTPAAYFWDQRTAWTRILEHGVTDKHPFEQHIGQEAQVYWHGQAAGAWALLHRASYFSIHQGAGLLFNRGTALDYGERHQVFNESLRSADRCLELADLVKDSEMAAQCFHLADAELLSFCERGRNLDFIIADSISAFRPVMRWIWQRPSGPPKEFYLYDCKSLDKISGTIGESR</sequence>
<name>A0ABU3PEI6_9BURK</name>
<feature type="transmembrane region" description="Helical" evidence="1">
    <location>
        <begin position="121"/>
        <end position="141"/>
    </location>
</feature>
<feature type="transmembrane region" description="Helical" evidence="1">
    <location>
        <begin position="356"/>
        <end position="384"/>
    </location>
</feature>
<feature type="transmembrane region" description="Helical" evidence="1">
    <location>
        <begin position="176"/>
        <end position="205"/>
    </location>
</feature>
<keyword evidence="1" id="KW-0812">Transmembrane</keyword>
<keyword evidence="3" id="KW-1185">Reference proteome</keyword>
<evidence type="ECO:0000256" key="1">
    <source>
        <dbReference type="SAM" id="Phobius"/>
    </source>
</evidence>
<feature type="transmembrane region" description="Helical" evidence="1">
    <location>
        <begin position="396"/>
        <end position="417"/>
    </location>
</feature>
<proteinExistence type="predicted"/>
<reference evidence="2" key="1">
    <citation type="submission" date="2023-09" db="EMBL/GenBank/DDBJ databases">
        <title>Paucibacter sp. APW11 Genome sequencing and assembly.</title>
        <authorList>
            <person name="Kim I."/>
        </authorList>
    </citation>
    <scope>NUCLEOTIDE SEQUENCE</scope>
    <source>
        <strain evidence="2">APW11</strain>
    </source>
</reference>
<gene>
    <name evidence="2" type="ORF">RQP53_17135</name>
</gene>
<feature type="transmembrane region" description="Helical" evidence="1">
    <location>
        <begin position="324"/>
        <end position="344"/>
    </location>
</feature>
<feature type="transmembrane region" description="Helical" evidence="1">
    <location>
        <begin position="93"/>
        <end position="114"/>
    </location>
</feature>
<keyword evidence="1" id="KW-0472">Membrane</keyword>
<feature type="transmembrane region" description="Helical" evidence="1">
    <location>
        <begin position="212"/>
        <end position="230"/>
    </location>
</feature>
<dbReference type="RefSeq" id="WP_315651891.1">
    <property type="nucleotide sequence ID" value="NZ_JAVXZY010000007.1"/>
</dbReference>
<feature type="transmembrane region" description="Helical" evidence="1">
    <location>
        <begin position="437"/>
        <end position="455"/>
    </location>
</feature>
<feature type="transmembrane region" description="Helical" evidence="1">
    <location>
        <begin position="467"/>
        <end position="484"/>
    </location>
</feature>
<organism evidence="2 3">
    <name type="scientific">Roseateles aquae</name>
    <dbReference type="NCBI Taxonomy" id="3077235"/>
    <lineage>
        <taxon>Bacteria</taxon>
        <taxon>Pseudomonadati</taxon>
        <taxon>Pseudomonadota</taxon>
        <taxon>Betaproteobacteria</taxon>
        <taxon>Burkholderiales</taxon>
        <taxon>Sphaerotilaceae</taxon>
        <taxon>Roseateles</taxon>
    </lineage>
</organism>
<accession>A0ABU3PEI6</accession>
<keyword evidence="1" id="KW-1133">Transmembrane helix</keyword>
<evidence type="ECO:0000313" key="2">
    <source>
        <dbReference type="EMBL" id="MDT9001005.1"/>
    </source>
</evidence>
<feature type="transmembrane region" description="Helical" evidence="1">
    <location>
        <begin position="22"/>
        <end position="39"/>
    </location>
</feature>
<protein>
    <submittedName>
        <fullName evidence="2">Uncharacterized protein</fullName>
    </submittedName>
</protein>
<comment type="caution">
    <text evidence="2">The sequence shown here is derived from an EMBL/GenBank/DDBJ whole genome shotgun (WGS) entry which is preliminary data.</text>
</comment>